<feature type="chain" id="PRO_5030607006" evidence="9">
    <location>
        <begin position="31"/>
        <end position="363"/>
    </location>
</feature>
<evidence type="ECO:0000256" key="6">
    <source>
        <dbReference type="ARBA" id="ARBA00022519"/>
    </source>
</evidence>
<dbReference type="InterPro" id="IPR010067">
    <property type="entry name" value="ABC_SsuA_sub-bd"/>
</dbReference>
<sequence length="363" mass="37703">MRTPRRRHRVLPAVLAVTALIAAVSGCSRAAESTASANDSGPAAELRLGFFPNVTHAPALVGIDEDKKFIAKELGGTKLSTQAFNAGPSAVEALLAGSLDATFIGPNPTINAFTKSNGKAVRLIAGAATGGAQLVVRKEINGPQDLKDKSIATPQLGGTQDVALRAWLAGHGLKVETTGGKDVKIANTENPQTFDAFRTGQLDGGWLPEPWSSRLVLEAGGKVLVDERDLWPGGKFPTTVLIVRTEFAQKHPATVQALLRGHVAATKYLTDSPAEAKKTVNAALGKYAGKPLPEPVLERAFSQISFTTDPAAGTFPKLSKDAVAAGVAKQEFDLKGLVDLAALNNALKAAGLPGVDASGLDGK</sequence>
<dbReference type="CDD" id="cd13553">
    <property type="entry name" value="PBP2_NrtA_CpmA_like"/>
    <property type="match status" value="1"/>
</dbReference>
<keyword evidence="11" id="KW-1185">Reference proteome</keyword>
<keyword evidence="4" id="KW-0813">Transport</keyword>
<evidence type="ECO:0000256" key="1">
    <source>
        <dbReference type="ARBA" id="ARBA00004418"/>
    </source>
</evidence>
<dbReference type="AlphaFoldDB" id="A0A7W7FV15"/>
<dbReference type="PANTHER" id="PTHR30024">
    <property type="entry name" value="ALIPHATIC SULFONATES-BINDING PROTEIN-RELATED"/>
    <property type="match status" value="1"/>
</dbReference>
<dbReference type="Gene3D" id="3.40.190.10">
    <property type="entry name" value="Periplasmic binding protein-like II"/>
    <property type="match status" value="2"/>
</dbReference>
<keyword evidence="7 9" id="KW-0732">Signal</keyword>
<proteinExistence type="inferred from homology"/>
<dbReference type="NCBIfam" id="TIGR01728">
    <property type="entry name" value="SsuA_fam"/>
    <property type="match status" value="1"/>
</dbReference>
<evidence type="ECO:0000256" key="4">
    <source>
        <dbReference type="ARBA" id="ARBA00022448"/>
    </source>
</evidence>
<keyword evidence="5" id="KW-1003">Cell membrane</keyword>
<accession>A0A7W7FV15</accession>
<evidence type="ECO:0000256" key="9">
    <source>
        <dbReference type="SAM" id="SignalP"/>
    </source>
</evidence>
<name>A0A7W7FV15_9PSEU</name>
<keyword evidence="6" id="KW-0997">Cell inner membrane</keyword>
<evidence type="ECO:0000256" key="2">
    <source>
        <dbReference type="ARBA" id="ARBA00004533"/>
    </source>
</evidence>
<comment type="caution">
    <text evidence="10">The sequence shown here is derived from an EMBL/GenBank/DDBJ whole genome shotgun (WGS) entry which is preliminary data.</text>
</comment>
<dbReference type="Proteomes" id="UP000533598">
    <property type="component" value="Unassembled WGS sequence"/>
</dbReference>
<dbReference type="RefSeq" id="WP_185002219.1">
    <property type="nucleotide sequence ID" value="NZ_BAAAUI010000056.1"/>
</dbReference>
<evidence type="ECO:0000313" key="11">
    <source>
        <dbReference type="Proteomes" id="UP000533598"/>
    </source>
</evidence>
<dbReference type="GO" id="GO:0042597">
    <property type="term" value="C:periplasmic space"/>
    <property type="evidence" value="ECO:0007669"/>
    <property type="project" value="UniProtKB-SubCell"/>
</dbReference>
<comment type="subcellular location">
    <subcellularLocation>
        <location evidence="2">Cell inner membrane</location>
    </subcellularLocation>
    <subcellularLocation>
        <location evidence="1">Periplasm</location>
    </subcellularLocation>
</comment>
<evidence type="ECO:0000256" key="3">
    <source>
        <dbReference type="ARBA" id="ARBA00010742"/>
    </source>
</evidence>
<dbReference type="InterPro" id="IPR044527">
    <property type="entry name" value="NrtA/CpmA_ABC-bd_dom"/>
</dbReference>
<dbReference type="PANTHER" id="PTHR30024:SF47">
    <property type="entry name" value="TAURINE-BINDING PERIPLASMIC PROTEIN"/>
    <property type="match status" value="1"/>
</dbReference>
<dbReference type="SUPFAM" id="SSF53850">
    <property type="entry name" value="Periplasmic binding protein-like II"/>
    <property type="match status" value="1"/>
</dbReference>
<evidence type="ECO:0000313" key="10">
    <source>
        <dbReference type="EMBL" id="MBB4676389.1"/>
    </source>
</evidence>
<dbReference type="EMBL" id="JACHMH010000001">
    <property type="protein sequence ID" value="MBB4676389.1"/>
    <property type="molecule type" value="Genomic_DNA"/>
</dbReference>
<evidence type="ECO:0000256" key="7">
    <source>
        <dbReference type="ARBA" id="ARBA00022729"/>
    </source>
</evidence>
<protein>
    <submittedName>
        <fullName evidence="10">NitT/TauT family transport system substrate-binding protein</fullName>
    </submittedName>
</protein>
<dbReference type="PROSITE" id="PS51257">
    <property type="entry name" value="PROKAR_LIPOPROTEIN"/>
    <property type="match status" value="1"/>
</dbReference>
<comment type="similarity">
    <text evidence="3">Belongs to the bacterial solute-binding protein SsuA/TauA family.</text>
</comment>
<evidence type="ECO:0000256" key="8">
    <source>
        <dbReference type="ARBA" id="ARBA00023136"/>
    </source>
</evidence>
<keyword evidence="8" id="KW-0472">Membrane</keyword>
<gene>
    <name evidence="10" type="ORF">HNR67_002507</name>
</gene>
<dbReference type="Pfam" id="PF13379">
    <property type="entry name" value="NMT1_2"/>
    <property type="match status" value="1"/>
</dbReference>
<dbReference type="GO" id="GO:0042626">
    <property type="term" value="F:ATPase-coupled transmembrane transporter activity"/>
    <property type="evidence" value="ECO:0007669"/>
    <property type="project" value="InterPro"/>
</dbReference>
<reference evidence="10 11" key="1">
    <citation type="submission" date="2020-08" db="EMBL/GenBank/DDBJ databases">
        <title>Sequencing the genomes of 1000 actinobacteria strains.</title>
        <authorList>
            <person name="Klenk H.-P."/>
        </authorList>
    </citation>
    <scope>NUCLEOTIDE SEQUENCE [LARGE SCALE GENOMIC DNA]</scope>
    <source>
        <strain evidence="10 11">DSM 44230</strain>
    </source>
</reference>
<evidence type="ECO:0000256" key="5">
    <source>
        <dbReference type="ARBA" id="ARBA00022475"/>
    </source>
</evidence>
<dbReference type="GO" id="GO:0005886">
    <property type="term" value="C:plasma membrane"/>
    <property type="evidence" value="ECO:0007669"/>
    <property type="project" value="UniProtKB-SubCell"/>
</dbReference>
<organism evidence="10 11">
    <name type="scientific">Crossiella cryophila</name>
    <dbReference type="NCBI Taxonomy" id="43355"/>
    <lineage>
        <taxon>Bacteria</taxon>
        <taxon>Bacillati</taxon>
        <taxon>Actinomycetota</taxon>
        <taxon>Actinomycetes</taxon>
        <taxon>Pseudonocardiales</taxon>
        <taxon>Pseudonocardiaceae</taxon>
        <taxon>Crossiella</taxon>
    </lineage>
</organism>
<feature type="signal peptide" evidence="9">
    <location>
        <begin position="1"/>
        <end position="30"/>
    </location>
</feature>